<keyword evidence="10 12" id="KW-0443">Lipid metabolism</keyword>
<dbReference type="InterPro" id="IPR020568">
    <property type="entry name" value="Ribosomal_Su5_D2-typ_SF"/>
</dbReference>
<evidence type="ECO:0000256" key="12">
    <source>
        <dbReference type="HAMAP-Rule" id="MF_00388"/>
    </source>
</evidence>
<keyword evidence="8 12" id="KW-0378">Hydrolase</keyword>
<comment type="caution">
    <text evidence="13">The sequence shown here is derived from an EMBL/GenBank/DDBJ whole genome shotgun (WGS) entry which is preliminary data.</text>
</comment>
<dbReference type="Proteomes" id="UP001596042">
    <property type="component" value="Unassembled WGS sequence"/>
</dbReference>
<keyword evidence="5 12" id="KW-0444">Lipid biosynthesis</keyword>
<comment type="pathway">
    <text evidence="3 12">Glycolipid biosynthesis; lipid IV(A) biosynthesis; lipid IV(A) from (3R)-3-hydroxytetradecanoyl-[acyl-carrier-protein] and UDP-N-acetyl-alpha-D-glucosamine: step 2/6.</text>
</comment>
<evidence type="ECO:0000256" key="1">
    <source>
        <dbReference type="ARBA" id="ARBA00001947"/>
    </source>
</evidence>
<evidence type="ECO:0000256" key="3">
    <source>
        <dbReference type="ARBA" id="ARBA00005002"/>
    </source>
</evidence>
<feature type="active site" description="Proton donor" evidence="12">
    <location>
        <position position="264"/>
    </location>
</feature>
<feature type="binding site" evidence="12">
    <location>
        <position position="241"/>
    </location>
    <ligand>
        <name>Zn(2+)</name>
        <dbReference type="ChEBI" id="CHEBI:29105"/>
    </ligand>
</feature>
<protein>
    <recommendedName>
        <fullName evidence="4 12">UDP-3-O-acyl-N-acetylglucosamine deacetylase</fullName>
        <shortName evidence="12">UDP-3-O-acyl-GlcNAc deacetylase</shortName>
        <ecNumber evidence="4 12">3.5.1.108</ecNumber>
    </recommendedName>
    <alternativeName>
        <fullName evidence="12">UDP-3-O-[R-3-hydroxymyristoyl]-N-acetylglucosamine deacetylase</fullName>
    </alternativeName>
</protein>
<comment type="function">
    <text evidence="2 12">Catalyzes the hydrolysis of UDP-3-O-myristoyl-N-acetylglucosamine to form UDP-3-O-myristoylglucosamine and acetate, the committed step in lipid A biosynthesis.</text>
</comment>
<keyword evidence="7 12" id="KW-0479">Metal-binding</keyword>
<dbReference type="EC" id="3.5.1.108" evidence="4 12"/>
<dbReference type="PANTHER" id="PTHR33694">
    <property type="entry name" value="UDP-3-O-ACYL-N-ACETYLGLUCOSAMINE DEACETYLASE 1, MITOCHONDRIAL-RELATED"/>
    <property type="match status" value="1"/>
</dbReference>
<name>A0ABV9H7E0_9HYPH</name>
<dbReference type="NCBIfam" id="TIGR00325">
    <property type="entry name" value="lpxC"/>
    <property type="match status" value="1"/>
</dbReference>
<feature type="binding site" evidence="12">
    <location>
        <position position="237"/>
    </location>
    <ligand>
        <name>Zn(2+)</name>
        <dbReference type="ChEBI" id="CHEBI:29105"/>
    </ligand>
</feature>
<evidence type="ECO:0000256" key="5">
    <source>
        <dbReference type="ARBA" id="ARBA00022516"/>
    </source>
</evidence>
<dbReference type="InterPro" id="IPR004463">
    <property type="entry name" value="UDP-acyl_GlcNac_deAcase"/>
</dbReference>
<evidence type="ECO:0000256" key="8">
    <source>
        <dbReference type="ARBA" id="ARBA00022801"/>
    </source>
</evidence>
<dbReference type="EMBL" id="JBHSEL010000053">
    <property type="protein sequence ID" value="MFC4625410.1"/>
    <property type="molecule type" value="Genomic_DNA"/>
</dbReference>
<dbReference type="HAMAP" id="MF_00388">
    <property type="entry name" value="LpxC"/>
    <property type="match status" value="1"/>
</dbReference>
<dbReference type="Gene3D" id="3.30.230.20">
    <property type="entry name" value="lpxc deacetylase, domain 1"/>
    <property type="match status" value="1"/>
</dbReference>
<evidence type="ECO:0000256" key="4">
    <source>
        <dbReference type="ARBA" id="ARBA00012745"/>
    </source>
</evidence>
<reference evidence="14" key="1">
    <citation type="journal article" date="2019" name="Int. J. Syst. Evol. Microbiol.">
        <title>The Global Catalogue of Microorganisms (GCM) 10K type strain sequencing project: providing services to taxonomists for standard genome sequencing and annotation.</title>
        <authorList>
            <consortium name="The Broad Institute Genomics Platform"/>
            <consortium name="The Broad Institute Genome Sequencing Center for Infectious Disease"/>
            <person name="Wu L."/>
            <person name="Ma J."/>
        </authorList>
    </citation>
    <scope>NUCLEOTIDE SEQUENCE [LARGE SCALE GENOMIC DNA]</scope>
    <source>
        <strain evidence="14">CGMCC 1.15731</strain>
    </source>
</reference>
<evidence type="ECO:0000313" key="13">
    <source>
        <dbReference type="EMBL" id="MFC4625410.1"/>
    </source>
</evidence>
<proteinExistence type="inferred from homology"/>
<dbReference type="InterPro" id="IPR015870">
    <property type="entry name" value="UDP-acyl_N-AcGlcN_deAcase_N"/>
</dbReference>
<dbReference type="SUPFAM" id="SSF54211">
    <property type="entry name" value="Ribosomal protein S5 domain 2-like"/>
    <property type="match status" value="2"/>
</dbReference>
<dbReference type="InterPro" id="IPR011334">
    <property type="entry name" value="UDP-acyl_GlcNac_deAcase_C"/>
</dbReference>
<feature type="binding site" evidence="12">
    <location>
        <position position="79"/>
    </location>
    <ligand>
        <name>Zn(2+)</name>
        <dbReference type="ChEBI" id="CHEBI:29105"/>
    </ligand>
</feature>
<evidence type="ECO:0000256" key="6">
    <source>
        <dbReference type="ARBA" id="ARBA00022556"/>
    </source>
</evidence>
<comment type="cofactor">
    <cofactor evidence="1 12">
        <name>Zn(2+)</name>
        <dbReference type="ChEBI" id="CHEBI:29105"/>
    </cofactor>
</comment>
<evidence type="ECO:0000313" key="14">
    <source>
        <dbReference type="Proteomes" id="UP001596042"/>
    </source>
</evidence>
<keyword evidence="14" id="KW-1185">Reference proteome</keyword>
<gene>
    <name evidence="12 13" type="primary">lpxC</name>
    <name evidence="13" type="ORF">ACFO1V_09275</name>
</gene>
<dbReference type="PANTHER" id="PTHR33694:SF1">
    <property type="entry name" value="UDP-3-O-ACYL-N-ACETYLGLUCOSAMINE DEACETYLASE 1, MITOCHONDRIAL-RELATED"/>
    <property type="match status" value="1"/>
</dbReference>
<comment type="catalytic activity">
    <reaction evidence="11 12">
        <text>a UDP-3-O-[(3R)-3-hydroxyacyl]-N-acetyl-alpha-D-glucosamine + H2O = a UDP-3-O-[(3R)-3-hydroxyacyl]-alpha-D-glucosamine + acetate</text>
        <dbReference type="Rhea" id="RHEA:67816"/>
        <dbReference type="ChEBI" id="CHEBI:15377"/>
        <dbReference type="ChEBI" id="CHEBI:30089"/>
        <dbReference type="ChEBI" id="CHEBI:137740"/>
        <dbReference type="ChEBI" id="CHEBI:173225"/>
        <dbReference type="EC" id="3.5.1.108"/>
    </reaction>
</comment>
<dbReference type="Gene3D" id="3.30.1700.10">
    <property type="entry name" value="lpxc deacetylase, domain 2"/>
    <property type="match status" value="1"/>
</dbReference>
<evidence type="ECO:0000256" key="9">
    <source>
        <dbReference type="ARBA" id="ARBA00022833"/>
    </source>
</evidence>
<keyword evidence="9 12" id="KW-0862">Zinc</keyword>
<evidence type="ECO:0000256" key="11">
    <source>
        <dbReference type="ARBA" id="ARBA00024535"/>
    </source>
</evidence>
<evidence type="ECO:0000256" key="10">
    <source>
        <dbReference type="ARBA" id="ARBA00023098"/>
    </source>
</evidence>
<evidence type="ECO:0000256" key="7">
    <source>
        <dbReference type="ARBA" id="ARBA00022723"/>
    </source>
</evidence>
<accession>A0ABV9H7E0</accession>
<dbReference type="GO" id="GO:0103117">
    <property type="term" value="F:UDP-3-O-acyl-N-acetylglucosamine deacetylase activity"/>
    <property type="evidence" value="ECO:0007669"/>
    <property type="project" value="UniProtKB-EC"/>
</dbReference>
<organism evidence="13 14">
    <name type="scientific">Daeguia caeni</name>
    <dbReference type="NCBI Taxonomy" id="439612"/>
    <lineage>
        <taxon>Bacteria</taxon>
        <taxon>Pseudomonadati</taxon>
        <taxon>Pseudomonadota</taxon>
        <taxon>Alphaproteobacteria</taxon>
        <taxon>Hyphomicrobiales</taxon>
        <taxon>Brucellaceae</taxon>
        <taxon>Daeguia</taxon>
    </lineage>
</organism>
<comment type="similarity">
    <text evidence="12">Belongs to the LpxC family.</text>
</comment>
<evidence type="ECO:0000256" key="2">
    <source>
        <dbReference type="ARBA" id="ARBA00002923"/>
    </source>
</evidence>
<dbReference type="Pfam" id="PF03331">
    <property type="entry name" value="LpxC"/>
    <property type="match status" value="1"/>
</dbReference>
<sequence>MQNFQGTIGGEVTVSGIGVHGGKPAAVTFLPAEVNTGIVFQRADIDGSPWVPAHVEQIGATDLCTSIGARAARIDTIEHLMAAVTALGIDNLRVRVSGPEVPILDGSSREYVAAFARVGLVQQEVRRRYLRILKPVRVEAGSSWGEFRPYDGTRYEVEIDFDVAVIGRQKFAGDMSAEVFSREIADARTFGFMKDVARLHAAGLALGASLDNTVAIGEDNQVMNPEGLRFADEFVRHKTLDAVGDLALAGMPFIGCYASYRGGHRLNSEAVKALLADASAYEIVQG</sequence>
<keyword evidence="6 12" id="KW-0441">Lipid A biosynthesis</keyword>
<dbReference type="RefSeq" id="WP_374829166.1">
    <property type="nucleotide sequence ID" value="NZ_JBHEEZ010000001.1"/>
</dbReference>